<dbReference type="PROSITE" id="PS50235">
    <property type="entry name" value="USP_3"/>
    <property type="match status" value="1"/>
</dbReference>
<keyword evidence="11" id="KW-1185">Reference proteome</keyword>
<keyword evidence="5" id="KW-0833">Ubl conjugation pathway</keyword>
<dbReference type="AlphaFoldDB" id="A0A9N8K259"/>
<proteinExistence type="inferred from homology"/>
<comment type="similarity">
    <text evidence="2">Belongs to the peptidase C19 family.</text>
</comment>
<dbReference type="GO" id="GO:0016579">
    <property type="term" value="P:protein deubiquitination"/>
    <property type="evidence" value="ECO:0007669"/>
    <property type="project" value="InterPro"/>
</dbReference>
<evidence type="ECO:0000256" key="3">
    <source>
        <dbReference type="ARBA" id="ARBA00012759"/>
    </source>
</evidence>
<dbReference type="EC" id="3.4.19.12" evidence="3"/>
<dbReference type="EMBL" id="CAIJEO010000010">
    <property type="protein sequence ID" value="CAD0099227.1"/>
    <property type="molecule type" value="Genomic_DNA"/>
</dbReference>
<evidence type="ECO:0000256" key="6">
    <source>
        <dbReference type="ARBA" id="ARBA00022801"/>
    </source>
</evidence>
<evidence type="ECO:0000256" key="4">
    <source>
        <dbReference type="ARBA" id="ARBA00022670"/>
    </source>
</evidence>
<keyword evidence="6" id="KW-0378">Hydrolase</keyword>
<accession>A0A9N8K259</accession>
<dbReference type="InterPro" id="IPR001394">
    <property type="entry name" value="Peptidase_C19_UCH"/>
</dbReference>
<dbReference type="Gene3D" id="3.90.70.10">
    <property type="entry name" value="Cysteine proteinases"/>
    <property type="match status" value="1"/>
</dbReference>
<keyword evidence="7" id="KW-0788">Thiol protease</keyword>
<name>A0A9N8K259_9PEZI</name>
<feature type="region of interest" description="Disordered" evidence="8">
    <location>
        <begin position="360"/>
        <end position="404"/>
    </location>
</feature>
<dbReference type="Proteomes" id="UP000714618">
    <property type="component" value="Unassembled WGS sequence"/>
</dbReference>
<evidence type="ECO:0000256" key="5">
    <source>
        <dbReference type="ARBA" id="ARBA00022786"/>
    </source>
</evidence>
<evidence type="ECO:0000256" key="8">
    <source>
        <dbReference type="SAM" id="MobiDB-lite"/>
    </source>
</evidence>
<dbReference type="SUPFAM" id="SSF54001">
    <property type="entry name" value="Cysteine proteinases"/>
    <property type="match status" value="1"/>
</dbReference>
<sequence length="572" mass="64407">MNSALQCISRVEELAVYFLHQKHKPEINADNPLGYNGRIANAYANFLAGLYSDNATSAYRPNGFKGALSMAQPMFSGYGQQDSQEFLSFLVDALHEDLNRIHKKPYIENPDSDDKTVHDPEAVRQLGDTYRANHHARNDSIAMDLFNGFYKNTMVCPDCEKVSVTFDPYSLLTLQLPIENTWQAKIMFMPVTGYPSAFEIDVEKNISIRALKDIFVSKIGRGLTREKLIFAEIFSHRFYKIGYDSQTLSELDFSNNDVLCMYEVLEAPTNAAFMPKKQSTYRSFYHDSANDPLPGMDSPLAETMAVPVFHSKTDKRSSNLVLNPTMVTITREEARDYDAILRKVLTSIATMTTTRILDNVPNKQVHDSTTEDAQADTDVSMRDGSQTPSAQLSETLQSANSTSYDPRDMFELKYVQATGDMFMTGTNSIGNGHAMQTRVRKVERRRGSTSSVASNTSGKSKDSGYDGQGRSSSDSDEDADQCWIHSRPTARLDSLVTCRVTKSQAWVPLNSCQPKTTADVSSIRDRRERRIHAKAFAAMRKPERVLTYFARQQQTNRQTTTSFMSNLVKESW</sequence>
<dbReference type="GO" id="GO:0006508">
    <property type="term" value="P:proteolysis"/>
    <property type="evidence" value="ECO:0007669"/>
    <property type="project" value="UniProtKB-KW"/>
</dbReference>
<dbReference type="Pfam" id="PF00443">
    <property type="entry name" value="UCH"/>
    <property type="match status" value="1"/>
</dbReference>
<dbReference type="PANTHER" id="PTHR21646">
    <property type="entry name" value="UBIQUITIN CARBOXYL-TERMINAL HYDROLASE"/>
    <property type="match status" value="1"/>
</dbReference>
<evidence type="ECO:0000256" key="2">
    <source>
        <dbReference type="ARBA" id="ARBA00009085"/>
    </source>
</evidence>
<keyword evidence="4" id="KW-0645">Protease</keyword>
<feature type="compositionally biased region" description="Polar residues" evidence="8">
    <location>
        <begin position="383"/>
        <end position="404"/>
    </location>
</feature>
<evidence type="ECO:0000313" key="11">
    <source>
        <dbReference type="Proteomes" id="UP000714618"/>
    </source>
</evidence>
<evidence type="ECO:0000256" key="1">
    <source>
        <dbReference type="ARBA" id="ARBA00000707"/>
    </source>
</evidence>
<dbReference type="InterPro" id="IPR038765">
    <property type="entry name" value="Papain-like_cys_pep_sf"/>
</dbReference>
<dbReference type="CDD" id="cd02257">
    <property type="entry name" value="Peptidase_C19"/>
    <property type="match status" value="1"/>
</dbReference>
<comment type="caution">
    <text evidence="10">The sequence shown here is derived from an EMBL/GenBank/DDBJ whole genome shotgun (WGS) entry which is preliminary data.</text>
</comment>
<reference evidence="10" key="1">
    <citation type="submission" date="2020-06" db="EMBL/GenBank/DDBJ databases">
        <authorList>
            <person name="Onetto C."/>
        </authorList>
    </citation>
    <scope>NUCLEOTIDE SEQUENCE</scope>
</reference>
<organism evidence="10 11">
    <name type="scientific">Aureobasidium mustum</name>
    <dbReference type="NCBI Taxonomy" id="2773714"/>
    <lineage>
        <taxon>Eukaryota</taxon>
        <taxon>Fungi</taxon>
        <taxon>Dikarya</taxon>
        <taxon>Ascomycota</taxon>
        <taxon>Pezizomycotina</taxon>
        <taxon>Dothideomycetes</taxon>
        <taxon>Dothideomycetidae</taxon>
        <taxon>Dothideales</taxon>
        <taxon>Saccotheciaceae</taxon>
        <taxon>Aureobasidium</taxon>
    </lineage>
</organism>
<feature type="compositionally biased region" description="Polar residues" evidence="8">
    <location>
        <begin position="448"/>
        <end position="458"/>
    </location>
</feature>
<protein>
    <recommendedName>
        <fullName evidence="3">ubiquitinyl hydrolase 1</fullName>
        <ecNumber evidence="3">3.4.19.12</ecNumber>
    </recommendedName>
</protein>
<dbReference type="InterPro" id="IPR050185">
    <property type="entry name" value="Ub_carboxyl-term_hydrolase"/>
</dbReference>
<dbReference type="OrthoDB" id="952271at2759"/>
<feature type="region of interest" description="Disordered" evidence="8">
    <location>
        <begin position="424"/>
        <end position="480"/>
    </location>
</feature>
<dbReference type="GO" id="GO:0004843">
    <property type="term" value="F:cysteine-type deubiquitinase activity"/>
    <property type="evidence" value="ECO:0007669"/>
    <property type="project" value="UniProtKB-EC"/>
</dbReference>
<comment type="catalytic activity">
    <reaction evidence="1">
        <text>Thiol-dependent hydrolysis of ester, thioester, amide, peptide and isopeptide bonds formed by the C-terminal Gly of ubiquitin (a 76-residue protein attached to proteins as an intracellular targeting signal).</text>
        <dbReference type="EC" id="3.4.19.12"/>
    </reaction>
</comment>
<feature type="domain" description="USP" evidence="9">
    <location>
        <begin position="1"/>
        <end position="344"/>
    </location>
</feature>
<evidence type="ECO:0000256" key="7">
    <source>
        <dbReference type="ARBA" id="ARBA00022807"/>
    </source>
</evidence>
<dbReference type="PANTHER" id="PTHR21646:SF24">
    <property type="entry name" value="UBIQUITIN CARBOXYL-TERMINAL HYDROLASE"/>
    <property type="match status" value="1"/>
</dbReference>
<evidence type="ECO:0000259" key="9">
    <source>
        <dbReference type="PROSITE" id="PS50235"/>
    </source>
</evidence>
<dbReference type="InterPro" id="IPR028889">
    <property type="entry name" value="USP"/>
</dbReference>
<gene>
    <name evidence="10" type="ORF">AWRI4233_LOCUS8051</name>
</gene>
<evidence type="ECO:0000313" key="10">
    <source>
        <dbReference type="EMBL" id="CAD0099227.1"/>
    </source>
</evidence>